<accession>A0A9W7AIV1</accession>
<keyword evidence="2" id="KW-1185">Reference proteome</keyword>
<gene>
    <name evidence="1" type="ORF">TrST_g12415</name>
</gene>
<dbReference type="OrthoDB" id="10381785at2759"/>
<name>A0A9W7AIV1_9STRA</name>
<reference evidence="2" key="1">
    <citation type="journal article" date="2023" name="Commun. Biol.">
        <title>Genome analysis of Parmales, the sister group of diatoms, reveals the evolutionary specialization of diatoms from phago-mixotrophs to photoautotrophs.</title>
        <authorList>
            <person name="Ban H."/>
            <person name="Sato S."/>
            <person name="Yoshikawa S."/>
            <person name="Yamada K."/>
            <person name="Nakamura Y."/>
            <person name="Ichinomiya M."/>
            <person name="Sato N."/>
            <person name="Blanc-Mathieu R."/>
            <person name="Endo H."/>
            <person name="Kuwata A."/>
            <person name="Ogata H."/>
        </authorList>
    </citation>
    <scope>NUCLEOTIDE SEQUENCE [LARGE SCALE GENOMIC DNA]</scope>
    <source>
        <strain evidence="2">NIES 3701</strain>
    </source>
</reference>
<protein>
    <submittedName>
        <fullName evidence="1">Uncharacterized protein</fullName>
    </submittedName>
</protein>
<organism evidence="1 2">
    <name type="scientific">Triparma strigata</name>
    <dbReference type="NCBI Taxonomy" id="1606541"/>
    <lineage>
        <taxon>Eukaryota</taxon>
        <taxon>Sar</taxon>
        <taxon>Stramenopiles</taxon>
        <taxon>Ochrophyta</taxon>
        <taxon>Bolidophyceae</taxon>
        <taxon>Parmales</taxon>
        <taxon>Triparmaceae</taxon>
        <taxon>Triparma</taxon>
    </lineage>
</organism>
<dbReference type="AlphaFoldDB" id="A0A9W7AIV1"/>
<proteinExistence type="predicted"/>
<evidence type="ECO:0000313" key="1">
    <source>
        <dbReference type="EMBL" id="GMH70192.1"/>
    </source>
</evidence>
<dbReference type="Proteomes" id="UP001165085">
    <property type="component" value="Unassembled WGS sequence"/>
</dbReference>
<dbReference type="EMBL" id="BRXY01000138">
    <property type="protein sequence ID" value="GMH70192.1"/>
    <property type="molecule type" value="Genomic_DNA"/>
</dbReference>
<sequence length="110" mass="12261">MSQSVITATITHPDAKEEGKTVSKSFAVEVRGEGAGSTLMPTSENKDLIGNFEYAGVHDHGDMEPSCQTELERSVEKAGEEINVYLSELIDLLPKKQQQQKKEKKRRLEK</sequence>
<evidence type="ECO:0000313" key="2">
    <source>
        <dbReference type="Proteomes" id="UP001165085"/>
    </source>
</evidence>
<comment type="caution">
    <text evidence="1">The sequence shown here is derived from an EMBL/GenBank/DDBJ whole genome shotgun (WGS) entry which is preliminary data.</text>
</comment>